<reference evidence="1" key="1">
    <citation type="submission" date="2021-08" db="EMBL/GenBank/DDBJ databases">
        <title>Complete genome sequence of Pseudomonas phytophila.</title>
        <authorList>
            <person name="Weir B.S."/>
            <person name="Templeton M.D."/>
            <person name="Arshed S."/>
            <person name="Andersen M.T."/>
            <person name="Jayaraman J."/>
        </authorList>
    </citation>
    <scope>NUCLEOTIDE SEQUENCE</scope>
    <source>
        <strain evidence="1">ICMP 23753</strain>
    </source>
</reference>
<protein>
    <submittedName>
        <fullName evidence="1">Uncharacterized protein</fullName>
    </submittedName>
</protein>
<sequence>MNSYRSIHELFKNLSLLDSGEWIYAKIATWKSNPENTDFYYIPCDYIQNLDDDEIYLDEEGMEMPLAVRGLELRGWMLVSSLNYIASNNPHSGKDSKWIVEEINYYRDNDTYRT</sequence>
<dbReference type="Proteomes" id="UP001063228">
    <property type="component" value="Chromosome"/>
</dbReference>
<dbReference type="EMBL" id="CP081201">
    <property type="protein sequence ID" value="UXZ95429.1"/>
    <property type="molecule type" value="Genomic_DNA"/>
</dbReference>
<keyword evidence="2" id="KW-1185">Reference proteome</keyword>
<proteinExistence type="predicted"/>
<organism evidence="1 2">
    <name type="scientific">Pseudomonas phytophila</name>
    <dbReference type="NCBI Taxonomy" id="2867264"/>
    <lineage>
        <taxon>Bacteria</taxon>
        <taxon>Pseudomonadati</taxon>
        <taxon>Pseudomonadota</taxon>
        <taxon>Gammaproteobacteria</taxon>
        <taxon>Pseudomonadales</taxon>
        <taxon>Pseudomonadaceae</taxon>
        <taxon>Pseudomonas</taxon>
    </lineage>
</organism>
<name>A0ABY6FC37_9PSED</name>
<dbReference type="RefSeq" id="WP_263268423.1">
    <property type="nucleotide sequence ID" value="NZ_CP081201.1"/>
</dbReference>
<gene>
    <name evidence="1" type="ORF">K3169_24365</name>
</gene>
<evidence type="ECO:0000313" key="1">
    <source>
        <dbReference type="EMBL" id="UXZ95429.1"/>
    </source>
</evidence>
<evidence type="ECO:0000313" key="2">
    <source>
        <dbReference type="Proteomes" id="UP001063228"/>
    </source>
</evidence>
<accession>A0ABY6FC37</accession>